<dbReference type="Pfam" id="PF13229">
    <property type="entry name" value="Beta_helix"/>
    <property type="match status" value="1"/>
</dbReference>
<dbReference type="Proteomes" id="UP000182190">
    <property type="component" value="Unassembled WGS sequence"/>
</dbReference>
<dbReference type="GO" id="GO:0005576">
    <property type="term" value="C:extracellular region"/>
    <property type="evidence" value="ECO:0007669"/>
    <property type="project" value="UniProtKB-SubCell"/>
</dbReference>
<evidence type="ECO:0000259" key="4">
    <source>
        <dbReference type="Pfam" id="PF13229"/>
    </source>
</evidence>
<dbReference type="InterPro" id="IPR039448">
    <property type="entry name" value="Beta_helix"/>
</dbReference>
<feature type="domain" description="Pel9A-like right handed beta-helix region" evidence="5">
    <location>
        <begin position="39"/>
        <end position="86"/>
    </location>
</feature>
<dbReference type="InterPro" id="IPR012334">
    <property type="entry name" value="Pectin_lyas_fold"/>
</dbReference>
<dbReference type="InterPro" id="IPR011050">
    <property type="entry name" value="Pectin_lyase_fold/virulence"/>
</dbReference>
<accession>A0A7Z9BTU9</accession>
<dbReference type="EMBL" id="CZCS02000184">
    <property type="protein sequence ID" value="VXD19167.1"/>
    <property type="molecule type" value="Genomic_DNA"/>
</dbReference>
<organism evidence="6 7">
    <name type="scientific">Planktothrix paucivesiculata PCC 9631</name>
    <dbReference type="NCBI Taxonomy" id="671071"/>
    <lineage>
        <taxon>Bacteria</taxon>
        <taxon>Bacillati</taxon>
        <taxon>Cyanobacteriota</taxon>
        <taxon>Cyanophyceae</taxon>
        <taxon>Oscillatoriophycideae</taxon>
        <taxon>Oscillatoriales</taxon>
        <taxon>Microcoleaceae</taxon>
        <taxon>Planktothrix</taxon>
    </lineage>
</organism>
<keyword evidence="3" id="KW-0732">Signal</keyword>
<evidence type="ECO:0000256" key="3">
    <source>
        <dbReference type="ARBA" id="ARBA00022729"/>
    </source>
</evidence>
<dbReference type="InterPro" id="IPR006626">
    <property type="entry name" value="PbH1"/>
</dbReference>
<evidence type="ECO:0008006" key="8">
    <source>
        <dbReference type="Google" id="ProtNLM"/>
    </source>
</evidence>
<proteinExistence type="predicted"/>
<dbReference type="PANTHER" id="PTHR40088:SF2">
    <property type="entry name" value="SECRETED SUGAR HYDROLASE"/>
    <property type="match status" value="1"/>
</dbReference>
<name>A0A7Z9BTU9_9CYAN</name>
<evidence type="ECO:0000313" key="7">
    <source>
        <dbReference type="Proteomes" id="UP000182190"/>
    </source>
</evidence>
<dbReference type="Gene3D" id="2.160.20.10">
    <property type="entry name" value="Single-stranded right-handed beta-helix, Pectin lyase-like"/>
    <property type="match status" value="1"/>
</dbReference>
<sequence length="497" mass="56724">MNPTRRRFLQQFLTTTATTLIVPPIFYQVALGESSNSLEKIYSVSPTGNDNNSGTLDQPWATLQKAANTLKAGDKVYIRGGKYKINQPIRPQFSGLPNQWIIYAGYPGEQVIIDADDIFVEPPTGSPPYAHDQGAFLIIDKSYILIQNLTVMNSHNAGFTVRNSHHINFYNNTTINTFSSGIAIWNNCYEHQVIGNTVINANRLNLRIQHPNVPSRRQAPHEAITLAGVKDFEVAYNLVCYSEKEGIDCKETCVNGRVHHNYTHHLRRQGLYADSWFGVLENIEFDHNIVEECETGIAISAENGPRIENIKIHHNLVYNNRATGIFLSRWGKDRLKKNIQIYNNTIVFNGYGVVDKPQPYWLTGGIYLYSTQVEDLVIENNILSENKYFQIGFSRDFQENDFTLKNIKIDNNLIFQSQVVTYPVYLEEWTKDYVYSTKGNNFIEANPNFQDPSSANFYLQPNSPAITEGNPPYLGAFPPEPEKTFWWLVDFPPQFKI</sequence>
<protein>
    <recommendedName>
        <fullName evidence="8">Right handed beta helix domain-containing protein</fullName>
    </recommendedName>
</protein>
<keyword evidence="7" id="KW-1185">Reference proteome</keyword>
<dbReference type="InterPro" id="IPR052052">
    <property type="entry name" value="Polysaccharide_Lyase_9"/>
</dbReference>
<comment type="caution">
    <text evidence="6">The sequence shown here is derived from an EMBL/GenBank/DDBJ whole genome shotgun (WGS) entry which is preliminary data.</text>
</comment>
<dbReference type="Pfam" id="PF22842">
    <property type="entry name" value="Pel9A-like_beta_helix"/>
    <property type="match status" value="1"/>
</dbReference>
<gene>
    <name evidence="6" type="ORF">PL9631_440011</name>
</gene>
<dbReference type="PANTHER" id="PTHR40088">
    <property type="entry name" value="PECTATE LYASE (EUROFUNG)"/>
    <property type="match status" value="1"/>
</dbReference>
<dbReference type="GO" id="GO:0016837">
    <property type="term" value="F:carbon-oxygen lyase activity, acting on polysaccharides"/>
    <property type="evidence" value="ECO:0007669"/>
    <property type="project" value="TreeGrafter"/>
</dbReference>
<feature type="domain" description="Right handed beta helix" evidence="4">
    <location>
        <begin position="137"/>
        <end position="308"/>
    </location>
</feature>
<dbReference type="InterPro" id="IPR053868">
    <property type="entry name" value="Pel9A-like_beta_helix"/>
</dbReference>
<evidence type="ECO:0000256" key="1">
    <source>
        <dbReference type="ARBA" id="ARBA00004613"/>
    </source>
</evidence>
<comment type="subcellular location">
    <subcellularLocation>
        <location evidence="1">Secreted</location>
    </subcellularLocation>
</comment>
<dbReference type="RefSeq" id="WP_083618096.1">
    <property type="nucleotide sequence ID" value="NZ_LR735004.1"/>
</dbReference>
<dbReference type="AlphaFoldDB" id="A0A7Z9BTU9"/>
<evidence type="ECO:0000313" key="6">
    <source>
        <dbReference type="EMBL" id="VXD19167.1"/>
    </source>
</evidence>
<evidence type="ECO:0000259" key="5">
    <source>
        <dbReference type="Pfam" id="PF22842"/>
    </source>
</evidence>
<dbReference type="SMART" id="SM00710">
    <property type="entry name" value="PbH1"/>
    <property type="match status" value="9"/>
</dbReference>
<dbReference type="SUPFAM" id="SSF51126">
    <property type="entry name" value="Pectin lyase-like"/>
    <property type="match status" value="1"/>
</dbReference>
<keyword evidence="2" id="KW-0964">Secreted</keyword>
<reference evidence="6" key="1">
    <citation type="submission" date="2019-10" db="EMBL/GenBank/DDBJ databases">
        <authorList>
            <consortium name="Genoscope - CEA"/>
            <person name="William W."/>
        </authorList>
    </citation>
    <scope>NUCLEOTIDE SEQUENCE [LARGE SCALE GENOMIC DNA]</scope>
    <source>
        <strain evidence="6">BBR_PRJEB10994</strain>
    </source>
</reference>
<dbReference type="OrthoDB" id="3565729at2"/>
<evidence type="ECO:0000256" key="2">
    <source>
        <dbReference type="ARBA" id="ARBA00022525"/>
    </source>
</evidence>